<sequence>MSCLLRLIIIFLGSQLMAGAFTQLMFNLNVIPREKVFWIEFFKELTTKPPFYVMILGMVFLFIGVCYPLKKR</sequence>
<protein>
    <submittedName>
        <fullName evidence="2">Uncharacterized protein</fullName>
    </submittedName>
</protein>
<dbReference type="Pfam" id="PF26135">
    <property type="entry name" value="YuzI"/>
    <property type="match status" value="1"/>
</dbReference>
<keyword evidence="1" id="KW-0812">Transmembrane</keyword>
<dbReference type="Proteomes" id="UP001211894">
    <property type="component" value="Unassembled WGS sequence"/>
</dbReference>
<gene>
    <name evidence="2" type="ORF">PJ311_16045</name>
</gene>
<proteinExistence type="predicted"/>
<evidence type="ECO:0000313" key="3">
    <source>
        <dbReference type="Proteomes" id="UP001211894"/>
    </source>
</evidence>
<accession>A0ABT4X9I7</accession>
<evidence type="ECO:0000256" key="1">
    <source>
        <dbReference type="SAM" id="Phobius"/>
    </source>
</evidence>
<dbReference type="EMBL" id="JAQKAB010000012">
    <property type="protein sequence ID" value="MDA7028086.1"/>
    <property type="molecule type" value="Genomic_DNA"/>
</dbReference>
<organism evidence="2 3">
    <name type="scientific">Bacillus changyiensis</name>
    <dbReference type="NCBI Taxonomy" id="3004103"/>
    <lineage>
        <taxon>Bacteria</taxon>
        <taxon>Bacillati</taxon>
        <taxon>Bacillota</taxon>
        <taxon>Bacilli</taxon>
        <taxon>Bacillales</taxon>
        <taxon>Bacillaceae</taxon>
        <taxon>Bacillus</taxon>
    </lineage>
</organism>
<feature type="transmembrane region" description="Helical" evidence="1">
    <location>
        <begin position="51"/>
        <end position="69"/>
    </location>
</feature>
<comment type="caution">
    <text evidence="2">The sequence shown here is derived from an EMBL/GenBank/DDBJ whole genome shotgun (WGS) entry which is preliminary data.</text>
</comment>
<dbReference type="RefSeq" id="WP_271341900.1">
    <property type="nucleotide sequence ID" value="NZ_JAQKAB010000012.1"/>
</dbReference>
<keyword evidence="1" id="KW-1133">Transmembrane helix</keyword>
<name>A0ABT4X9I7_9BACI</name>
<evidence type="ECO:0000313" key="2">
    <source>
        <dbReference type="EMBL" id="MDA7028086.1"/>
    </source>
</evidence>
<reference evidence="2 3" key="1">
    <citation type="submission" date="2023-01" db="EMBL/GenBank/DDBJ databases">
        <title>Bacillus changyiensis sp. nov., isolated from a coastal deposit.</title>
        <authorList>
            <person name="Xiao G."/>
            <person name="Lai Q."/>
            <person name="Hu Z."/>
            <person name="Shao Z."/>
        </authorList>
    </citation>
    <scope>NUCLEOTIDE SEQUENCE [LARGE SCALE GENOMIC DNA]</scope>
    <source>
        <strain evidence="2 3">CLL-7-23</strain>
    </source>
</reference>
<keyword evidence="1" id="KW-0472">Membrane</keyword>
<keyword evidence="3" id="KW-1185">Reference proteome</keyword>
<dbReference type="InterPro" id="IPR058887">
    <property type="entry name" value="YuzI-like"/>
</dbReference>